<dbReference type="Gramene" id="OE9A113549T1">
    <property type="protein sequence ID" value="OE9A113549C1"/>
    <property type="gene ID" value="OE9A113549"/>
</dbReference>
<evidence type="ECO:0000256" key="3">
    <source>
        <dbReference type="ARBA" id="ARBA00022679"/>
    </source>
</evidence>
<proteinExistence type="inferred from homology"/>
<dbReference type="HAMAP" id="MF_01007">
    <property type="entry name" value="16SrRNA_methyltr_H"/>
    <property type="match status" value="1"/>
</dbReference>
<dbReference type="FunFam" id="1.10.150.170:FF:000004">
    <property type="entry name" value="Ribosomal RNA small subunit methyltransferase H"/>
    <property type="match status" value="1"/>
</dbReference>
<accession>A0A8S0VL78</accession>
<evidence type="ECO:0000256" key="1">
    <source>
        <dbReference type="ARBA" id="ARBA00010396"/>
    </source>
</evidence>
<name>A0A8S0VL78_OLEEU</name>
<keyword evidence="4" id="KW-0949">S-adenosyl-L-methionine</keyword>
<dbReference type="Pfam" id="PF01795">
    <property type="entry name" value="Methyltransf_5"/>
    <property type="match status" value="1"/>
</dbReference>
<dbReference type="PANTHER" id="PTHR11265:SF0">
    <property type="entry name" value="12S RRNA N4-METHYLCYTIDINE METHYLTRANSFERASE"/>
    <property type="match status" value="1"/>
</dbReference>
<dbReference type="InterPro" id="IPR029063">
    <property type="entry name" value="SAM-dependent_MTases_sf"/>
</dbReference>
<gene>
    <name evidence="5" type="ORF">OLEA9_A113549</name>
</gene>
<keyword evidence="3" id="KW-0808">Transferase</keyword>
<evidence type="ECO:0000313" key="6">
    <source>
        <dbReference type="Proteomes" id="UP000594638"/>
    </source>
</evidence>
<dbReference type="SUPFAM" id="SSF81799">
    <property type="entry name" value="Putative methyltransferase TM0872, insert domain"/>
    <property type="match status" value="1"/>
</dbReference>
<comment type="similarity">
    <text evidence="1">Belongs to the methyltransferase superfamily. RsmH family.</text>
</comment>
<dbReference type="Gene3D" id="1.10.150.170">
    <property type="entry name" value="Putative methyltransferase TM0872, insert domain"/>
    <property type="match status" value="1"/>
</dbReference>
<dbReference type="InterPro" id="IPR023397">
    <property type="entry name" value="SAM-dep_MeTrfase_MraW_recog"/>
</dbReference>
<reference evidence="5 6" key="1">
    <citation type="submission" date="2019-12" db="EMBL/GenBank/DDBJ databases">
        <authorList>
            <person name="Alioto T."/>
            <person name="Alioto T."/>
            <person name="Gomez Garrido J."/>
        </authorList>
    </citation>
    <scope>NUCLEOTIDE SEQUENCE [LARGE SCALE GENOMIC DNA]</scope>
</reference>
<keyword evidence="6" id="KW-1185">Reference proteome</keyword>
<dbReference type="AlphaFoldDB" id="A0A8S0VL78"/>
<dbReference type="Gene3D" id="3.40.50.150">
    <property type="entry name" value="Vaccinia Virus protein VP39"/>
    <property type="match status" value="1"/>
</dbReference>
<dbReference type="EMBL" id="CACTIH010009650">
    <property type="protein sequence ID" value="CAA3032692.1"/>
    <property type="molecule type" value="Genomic_DNA"/>
</dbReference>
<organism evidence="5 6">
    <name type="scientific">Olea europaea subsp. europaea</name>
    <dbReference type="NCBI Taxonomy" id="158383"/>
    <lineage>
        <taxon>Eukaryota</taxon>
        <taxon>Viridiplantae</taxon>
        <taxon>Streptophyta</taxon>
        <taxon>Embryophyta</taxon>
        <taxon>Tracheophyta</taxon>
        <taxon>Spermatophyta</taxon>
        <taxon>Magnoliopsida</taxon>
        <taxon>eudicotyledons</taxon>
        <taxon>Gunneridae</taxon>
        <taxon>Pentapetalae</taxon>
        <taxon>asterids</taxon>
        <taxon>lamiids</taxon>
        <taxon>Lamiales</taxon>
        <taxon>Oleaceae</taxon>
        <taxon>Oleeae</taxon>
        <taxon>Olea</taxon>
    </lineage>
</organism>
<dbReference type="GO" id="GO:0070475">
    <property type="term" value="P:rRNA base methylation"/>
    <property type="evidence" value="ECO:0007669"/>
    <property type="project" value="TreeGrafter"/>
</dbReference>
<keyword evidence="2 5" id="KW-0489">Methyltransferase</keyword>
<sequence>MASAAIASAKSLIRKRLFLHSNSPTKLSPFCFSISTTTAALTNKNKDAKIQRKKQKWNSEANLLVKRRTRSDKELDEESFLKHYGNGDSVHVPVMLGEVLDVFASVRLESFVDCTLGAGGHSSAIIKAHPEMKLYVGLDVDPVAHEMALSRLKGILYKDSYDGTSNLQVHTFLKNFKNIKSVLHEIDGEVSAAGVHGIIMDLGMSSMQVGDSERGFSVLNDGPLDMRMNPEASLKAEDILNSWPDSEVGRILRDYGEESNWYSLQNKIVKARLTGGLHSTRELVDLIRNSTSWTRGGRQGWIKTATRVFQALRIAVNDELNTLKDSIRACFDSLSSGGRLAVISFHSLEDRIVKQAFLNIVNCSEDDSINIKTFGSDKEAWIKQIVQGRDATILTKRPITPSEKEEKLNTRSRSAKLRVIQKKSLEESSFG</sequence>
<dbReference type="EMBL" id="CACTIH010009650">
    <property type="protein sequence ID" value="CAA3032691.1"/>
    <property type="molecule type" value="Genomic_DNA"/>
</dbReference>
<dbReference type="SUPFAM" id="SSF53335">
    <property type="entry name" value="S-adenosyl-L-methionine-dependent methyltransferases"/>
    <property type="match status" value="1"/>
</dbReference>
<evidence type="ECO:0000256" key="4">
    <source>
        <dbReference type="ARBA" id="ARBA00022691"/>
    </source>
</evidence>
<comment type="caution">
    <text evidence="5">The sequence shown here is derived from an EMBL/GenBank/DDBJ whole genome shotgun (WGS) entry which is preliminary data.</text>
</comment>
<dbReference type="Gramene" id="OE9A113549T2">
    <property type="protein sequence ID" value="OE9A113549C2"/>
    <property type="gene ID" value="OE9A113549"/>
</dbReference>
<dbReference type="NCBIfam" id="TIGR00006">
    <property type="entry name" value="16S rRNA (cytosine(1402)-N(4))-methyltransferase RsmH"/>
    <property type="match status" value="1"/>
</dbReference>
<protein>
    <submittedName>
        <fullName evidence="5">Ribosomal RNA small subunit methyltransferase H</fullName>
    </submittedName>
</protein>
<dbReference type="PANTHER" id="PTHR11265">
    <property type="entry name" value="S-ADENOSYL-METHYLTRANSFERASE MRAW"/>
    <property type="match status" value="1"/>
</dbReference>
<evidence type="ECO:0000256" key="2">
    <source>
        <dbReference type="ARBA" id="ARBA00022603"/>
    </source>
</evidence>
<evidence type="ECO:0000313" key="5">
    <source>
        <dbReference type="EMBL" id="CAA3032691.1"/>
    </source>
</evidence>
<dbReference type="Proteomes" id="UP000594638">
    <property type="component" value="Unassembled WGS sequence"/>
</dbReference>
<dbReference type="OrthoDB" id="439808at2759"/>
<dbReference type="GO" id="GO:0071424">
    <property type="term" value="F:rRNA (cytosine-N4-)-methyltransferase activity"/>
    <property type="evidence" value="ECO:0007669"/>
    <property type="project" value="TreeGrafter"/>
</dbReference>
<dbReference type="InterPro" id="IPR002903">
    <property type="entry name" value="RsmH"/>
</dbReference>